<dbReference type="GO" id="GO:0006740">
    <property type="term" value="P:NADPH regeneration"/>
    <property type="evidence" value="ECO:0007669"/>
    <property type="project" value="TreeGrafter"/>
</dbReference>
<dbReference type="Gene3D" id="3.30.360.10">
    <property type="entry name" value="Dihydrodipicolinate Reductase, domain 2"/>
    <property type="match status" value="1"/>
</dbReference>
<feature type="domain" description="GFO/IDH/MocA-like oxidoreductase" evidence="4">
    <location>
        <begin position="145"/>
        <end position="269"/>
    </location>
</feature>
<dbReference type="Pfam" id="PF01408">
    <property type="entry name" value="GFO_IDH_MocA"/>
    <property type="match status" value="1"/>
</dbReference>
<gene>
    <name evidence="5" type="ORF">PV04_03014</name>
</gene>
<dbReference type="Proteomes" id="UP000054266">
    <property type="component" value="Unassembled WGS sequence"/>
</dbReference>
<dbReference type="EMBL" id="KN846957">
    <property type="protein sequence ID" value="KIW70773.1"/>
    <property type="molecule type" value="Genomic_DNA"/>
</dbReference>
<dbReference type="SUPFAM" id="SSF51735">
    <property type="entry name" value="NAD(P)-binding Rossmann-fold domains"/>
    <property type="match status" value="1"/>
</dbReference>
<dbReference type="GO" id="GO:0016491">
    <property type="term" value="F:oxidoreductase activity"/>
    <property type="evidence" value="ECO:0007669"/>
    <property type="project" value="UniProtKB-KW"/>
</dbReference>
<dbReference type="PANTHER" id="PTHR42840">
    <property type="entry name" value="NAD(P)-BINDING ROSSMANN-FOLD SUPERFAMILY PROTEIN-RELATED"/>
    <property type="match status" value="1"/>
</dbReference>
<feature type="domain" description="Gfo/Idh/MocA-like oxidoreductase N-terminal" evidence="3">
    <location>
        <begin position="12"/>
        <end position="134"/>
    </location>
</feature>
<dbReference type="GO" id="GO:0005737">
    <property type="term" value="C:cytoplasm"/>
    <property type="evidence" value="ECO:0007669"/>
    <property type="project" value="TreeGrafter"/>
</dbReference>
<protein>
    <recommendedName>
        <fullName evidence="7">Myo-inositol 2-dehydrogenase</fullName>
    </recommendedName>
</protein>
<dbReference type="InterPro" id="IPR000683">
    <property type="entry name" value="Gfo/Idh/MocA-like_OxRdtase_N"/>
</dbReference>
<evidence type="ECO:0000259" key="3">
    <source>
        <dbReference type="Pfam" id="PF01408"/>
    </source>
</evidence>
<dbReference type="InterPro" id="IPR036291">
    <property type="entry name" value="NAD(P)-bd_dom_sf"/>
</dbReference>
<keyword evidence="6" id="KW-1185">Reference proteome</keyword>
<comment type="similarity">
    <text evidence="1">Belongs to the Gfo/Idh/MocA family.</text>
</comment>
<reference evidence="5 6" key="1">
    <citation type="submission" date="2015-01" db="EMBL/GenBank/DDBJ databases">
        <title>The Genome Sequence of Capronia semiimmersa CBS27337.</title>
        <authorList>
            <consortium name="The Broad Institute Genomics Platform"/>
            <person name="Cuomo C."/>
            <person name="de Hoog S."/>
            <person name="Gorbushina A."/>
            <person name="Stielow B."/>
            <person name="Teixiera M."/>
            <person name="Abouelleil A."/>
            <person name="Chapman S.B."/>
            <person name="Priest M."/>
            <person name="Young S.K."/>
            <person name="Wortman J."/>
            <person name="Nusbaum C."/>
            <person name="Birren B."/>
        </authorList>
    </citation>
    <scope>NUCLEOTIDE SEQUENCE [LARGE SCALE GENOMIC DNA]</scope>
    <source>
        <strain evidence="5 6">CBS 27337</strain>
    </source>
</reference>
<dbReference type="Gene3D" id="3.40.50.720">
    <property type="entry name" value="NAD(P)-binding Rossmann-like Domain"/>
    <property type="match status" value="1"/>
</dbReference>
<evidence type="ECO:0000256" key="2">
    <source>
        <dbReference type="ARBA" id="ARBA00023002"/>
    </source>
</evidence>
<dbReference type="SUPFAM" id="SSF55347">
    <property type="entry name" value="Glyceraldehyde-3-phosphate dehydrogenase-like, C-terminal domain"/>
    <property type="match status" value="1"/>
</dbReference>
<accession>A0A0D2FQZ7</accession>
<proteinExistence type="inferred from homology"/>
<dbReference type="InterPro" id="IPR055170">
    <property type="entry name" value="GFO_IDH_MocA-like_dom"/>
</dbReference>
<dbReference type="AlphaFoldDB" id="A0A0D2FQZ7"/>
<evidence type="ECO:0000259" key="4">
    <source>
        <dbReference type="Pfam" id="PF22725"/>
    </source>
</evidence>
<evidence type="ECO:0000256" key="1">
    <source>
        <dbReference type="ARBA" id="ARBA00010928"/>
    </source>
</evidence>
<evidence type="ECO:0008006" key="7">
    <source>
        <dbReference type="Google" id="ProtNLM"/>
    </source>
</evidence>
<keyword evidence="2" id="KW-0560">Oxidoreductase</keyword>
<evidence type="ECO:0000313" key="5">
    <source>
        <dbReference type="EMBL" id="KIW70773.1"/>
    </source>
</evidence>
<dbReference type="STRING" id="5601.A0A0D2FQZ7"/>
<sequence length="358" mass="39406">MGSYVGGPAKMLNIAVVGLGRMGKRHVSTLQTRVPRARVVAVCSIAAHEVEWARSNPDYVDFGIAVYDSYEEMLNHPGLQAVWVSTSTDVHASHTIQAVEKGLHVLCEKPLSTDLDEVSAAIEAAKSRPDLKVMAGFSRRFDASYRDAYQKVQAGAIGTPYLIRSQTTDLLDETGFFIAYAKRNGSIFVDCTIHDIDLALWFLDNPAPKTCFAVGTLKHHPELAESNDVDNGVAVVEFHGGKIAYFLASRTQAHGHDVCTEIAGTQGKLMVNVVPRANNVVLADKLGMRHEVQPEYWQRFEDAFATEAREFVHSVLEDKDVPLPLEGGYMVMKIARALQDSFLTGNAVKFDEQGNRVE</sequence>
<dbReference type="GO" id="GO:0000166">
    <property type="term" value="F:nucleotide binding"/>
    <property type="evidence" value="ECO:0007669"/>
    <property type="project" value="InterPro"/>
</dbReference>
<evidence type="ECO:0000313" key="6">
    <source>
        <dbReference type="Proteomes" id="UP000054266"/>
    </source>
</evidence>
<name>A0A0D2FQZ7_9EURO</name>
<dbReference type="Pfam" id="PF22725">
    <property type="entry name" value="GFO_IDH_MocA_C3"/>
    <property type="match status" value="1"/>
</dbReference>
<dbReference type="PANTHER" id="PTHR42840:SF3">
    <property type="entry name" value="BINDING ROSSMANN FOLD OXIDOREDUCTASE, PUTATIVE (AFU_ORTHOLOGUE AFUA_2G10240)-RELATED"/>
    <property type="match status" value="1"/>
</dbReference>
<dbReference type="HOGENOM" id="CLU_023194_0_0_1"/>
<organism evidence="5 6">
    <name type="scientific">Phialophora macrospora</name>
    <dbReference type="NCBI Taxonomy" id="1851006"/>
    <lineage>
        <taxon>Eukaryota</taxon>
        <taxon>Fungi</taxon>
        <taxon>Dikarya</taxon>
        <taxon>Ascomycota</taxon>
        <taxon>Pezizomycotina</taxon>
        <taxon>Eurotiomycetes</taxon>
        <taxon>Chaetothyriomycetidae</taxon>
        <taxon>Chaetothyriales</taxon>
        <taxon>Herpotrichiellaceae</taxon>
        <taxon>Phialophora</taxon>
    </lineage>
</organism>